<name>A0A1W1VAR1_9PAST</name>
<dbReference type="InterPro" id="IPR051396">
    <property type="entry name" value="Bact_Antivir_Def_Nuclease"/>
</dbReference>
<evidence type="ECO:0000313" key="2">
    <source>
        <dbReference type="EMBL" id="SMB90290.1"/>
    </source>
</evidence>
<proteinExistence type="predicted"/>
<organism evidence="2 3">
    <name type="scientific">Pasteurella testudinis DSM 23072</name>
    <dbReference type="NCBI Taxonomy" id="1122938"/>
    <lineage>
        <taxon>Bacteria</taxon>
        <taxon>Pseudomonadati</taxon>
        <taxon>Pseudomonadota</taxon>
        <taxon>Gammaproteobacteria</taxon>
        <taxon>Pasteurellales</taxon>
        <taxon>Pasteurellaceae</taxon>
        <taxon>Pasteurella</taxon>
    </lineage>
</organism>
<evidence type="ECO:0000313" key="3">
    <source>
        <dbReference type="Proteomes" id="UP000192408"/>
    </source>
</evidence>
<protein>
    <submittedName>
        <fullName evidence="2">AAA ATPase domain-containing protein</fullName>
    </submittedName>
</protein>
<dbReference type="EMBL" id="FWWV01000068">
    <property type="protein sequence ID" value="SMB90290.1"/>
    <property type="molecule type" value="Genomic_DNA"/>
</dbReference>
<dbReference type="STRING" id="1122938.SAMN05660772_01506"/>
<dbReference type="RefSeq" id="WP_084258127.1">
    <property type="nucleotide sequence ID" value="NZ_FWWV01000068.1"/>
</dbReference>
<accession>A0A1W1VAR1</accession>
<dbReference type="PANTHER" id="PTHR43581:SF4">
    <property type="entry name" value="ATP_GTP PHOSPHATASE"/>
    <property type="match status" value="1"/>
</dbReference>
<gene>
    <name evidence="2" type="ORF">SAMN05660772_01506</name>
</gene>
<dbReference type="PANTHER" id="PTHR43581">
    <property type="entry name" value="ATP/GTP PHOSPHATASE"/>
    <property type="match status" value="1"/>
</dbReference>
<keyword evidence="3" id="KW-1185">Reference proteome</keyword>
<reference evidence="3" key="1">
    <citation type="submission" date="2017-04" db="EMBL/GenBank/DDBJ databases">
        <authorList>
            <person name="Varghese N."/>
            <person name="Submissions S."/>
        </authorList>
    </citation>
    <scope>NUCLEOTIDE SEQUENCE [LARGE SCALE GENOMIC DNA]</scope>
    <source>
        <strain evidence="3">DSM 23072</strain>
    </source>
</reference>
<dbReference type="SUPFAM" id="SSF52540">
    <property type="entry name" value="P-loop containing nucleoside triphosphate hydrolases"/>
    <property type="match status" value="1"/>
</dbReference>
<dbReference type="AlphaFoldDB" id="A0A1W1VAR1"/>
<sequence length="529" mass="60872">MKINSMKIKNFRGYSSETEIMFDDLTVVVGKNDVGKSTILEALDIFLNESKGTIKIDKTDVNTSVSKSGDNETVISVCFGDLPEFVVIDSTVSTKLSDEFLLNKNGELEVIKKYQNGGSAKTFLKAYHPSNPKCSDLYLKKNTDLKKMIKEEDIECDDLSINSSMRKALWGKYSDELQLDEVELDVTKEDAKKIWDKLFMYLPVYSLFQSDRKNSDTDSEIQDPLKEAVKQIINDGSLQESLSEIADLVRKRIEEVSSRTLEKIREMDPDIANTLNPVIPLSKDLKWQDVFKNVSISGDENIPINKRGSGVRRLILLNFFRAEAERRAENNENANVIYAIEEPETSQHTNNQCKLIESLKELSKLDKTQILLTTHSPNIVKRLDFSNLRLLKDEKSEKQISRVEPGQLHYPSLNEVNYIAFGEITEEYHNELYGFIELQGWLQEFKSDKDTMPYNKQNKNGNISNFNLTLTEYIRHQIHHPENTNNSRFNTEQLKDSIILMREFIEVKESEPECRARSHFSSKYDLISL</sequence>
<dbReference type="InterPro" id="IPR027417">
    <property type="entry name" value="P-loop_NTPase"/>
</dbReference>
<dbReference type="Gene3D" id="3.40.50.300">
    <property type="entry name" value="P-loop containing nucleotide triphosphate hydrolases"/>
    <property type="match status" value="1"/>
</dbReference>
<dbReference type="Proteomes" id="UP000192408">
    <property type="component" value="Unassembled WGS sequence"/>
</dbReference>
<dbReference type="Pfam" id="PF13175">
    <property type="entry name" value="AAA_15"/>
    <property type="match status" value="1"/>
</dbReference>
<evidence type="ECO:0000259" key="1">
    <source>
        <dbReference type="Pfam" id="PF13175"/>
    </source>
</evidence>
<feature type="domain" description="Endonuclease GajA/Old nuclease/RecF-like AAA" evidence="1">
    <location>
        <begin position="1"/>
        <end position="380"/>
    </location>
</feature>
<dbReference type="InterPro" id="IPR041685">
    <property type="entry name" value="AAA_GajA/Old/RecF-like"/>
</dbReference>